<protein>
    <submittedName>
        <fullName evidence="2">Uncharacterized protein</fullName>
    </submittedName>
</protein>
<proteinExistence type="predicted"/>
<keyword evidence="1" id="KW-1133">Transmembrane helix</keyword>
<gene>
    <name evidence="2" type="ORF">LSH36_948g00013</name>
</gene>
<feature type="transmembrane region" description="Helical" evidence="1">
    <location>
        <begin position="110"/>
        <end position="140"/>
    </location>
</feature>
<dbReference type="GO" id="GO:0005262">
    <property type="term" value="F:calcium channel activity"/>
    <property type="evidence" value="ECO:0007669"/>
    <property type="project" value="TreeGrafter"/>
</dbReference>
<dbReference type="GO" id="GO:0050982">
    <property type="term" value="P:detection of mechanical stimulus"/>
    <property type="evidence" value="ECO:0007669"/>
    <property type="project" value="TreeGrafter"/>
</dbReference>
<comment type="caution">
    <text evidence="2">The sequence shown here is derived from an EMBL/GenBank/DDBJ whole genome shotgun (WGS) entry which is preliminary data.</text>
</comment>
<dbReference type="Proteomes" id="UP001208570">
    <property type="component" value="Unassembled WGS sequence"/>
</dbReference>
<dbReference type="InterPro" id="IPR051223">
    <property type="entry name" value="Polycystin"/>
</dbReference>
<name>A0AAD9IYM6_9ANNE</name>
<evidence type="ECO:0000256" key="1">
    <source>
        <dbReference type="SAM" id="Phobius"/>
    </source>
</evidence>
<accession>A0AAD9IYM6</accession>
<dbReference type="AlphaFoldDB" id="A0AAD9IYM6"/>
<keyword evidence="3" id="KW-1185">Reference proteome</keyword>
<keyword evidence="1" id="KW-0472">Membrane</keyword>
<dbReference type="GO" id="GO:0016020">
    <property type="term" value="C:membrane"/>
    <property type="evidence" value="ECO:0007669"/>
    <property type="project" value="TreeGrafter"/>
</dbReference>
<reference evidence="2" key="1">
    <citation type="journal article" date="2023" name="Mol. Biol. Evol.">
        <title>Third-Generation Sequencing Reveals the Adaptive Role of the Epigenome in Three Deep-Sea Polychaetes.</title>
        <authorList>
            <person name="Perez M."/>
            <person name="Aroh O."/>
            <person name="Sun Y."/>
            <person name="Lan Y."/>
            <person name="Juniper S.K."/>
            <person name="Young C.R."/>
            <person name="Angers B."/>
            <person name="Qian P.Y."/>
        </authorList>
    </citation>
    <scope>NUCLEOTIDE SEQUENCE</scope>
    <source>
        <strain evidence="2">P08H-3</strain>
    </source>
</reference>
<sequence length="183" mass="20529">MWYKTGEGGSSSSVVHIGPISFSLHELFTSTVSSLIIVPPIVLITALFANSLPPRNERVSSELIREKKIKGLPHWCQYIAWFLTVLAIAVGAFFTILYSFQFGGEKSRKWLIAFLLGFFESVFLIQPAKVMVIAMLLSFIMKKDSDIAQFQDELGMPEKPSTEMILFNSGGLFVFSHLYVIII</sequence>
<keyword evidence="1" id="KW-0812">Transmembrane</keyword>
<dbReference type="EMBL" id="JAODUP010000948">
    <property type="protein sequence ID" value="KAK2142490.1"/>
    <property type="molecule type" value="Genomic_DNA"/>
</dbReference>
<evidence type="ECO:0000313" key="2">
    <source>
        <dbReference type="EMBL" id="KAK2142490.1"/>
    </source>
</evidence>
<organism evidence="2 3">
    <name type="scientific">Paralvinella palmiformis</name>
    <dbReference type="NCBI Taxonomy" id="53620"/>
    <lineage>
        <taxon>Eukaryota</taxon>
        <taxon>Metazoa</taxon>
        <taxon>Spiralia</taxon>
        <taxon>Lophotrochozoa</taxon>
        <taxon>Annelida</taxon>
        <taxon>Polychaeta</taxon>
        <taxon>Sedentaria</taxon>
        <taxon>Canalipalpata</taxon>
        <taxon>Terebellida</taxon>
        <taxon>Terebelliformia</taxon>
        <taxon>Alvinellidae</taxon>
        <taxon>Paralvinella</taxon>
    </lineage>
</organism>
<evidence type="ECO:0000313" key="3">
    <source>
        <dbReference type="Proteomes" id="UP001208570"/>
    </source>
</evidence>
<dbReference type="PANTHER" id="PTHR10877">
    <property type="entry name" value="POLYCYSTIN FAMILY MEMBER"/>
    <property type="match status" value="1"/>
</dbReference>
<feature type="transmembrane region" description="Helical" evidence="1">
    <location>
        <begin position="164"/>
        <end position="182"/>
    </location>
</feature>
<feature type="transmembrane region" description="Helical" evidence="1">
    <location>
        <begin position="27"/>
        <end position="49"/>
    </location>
</feature>
<feature type="transmembrane region" description="Helical" evidence="1">
    <location>
        <begin position="78"/>
        <end position="98"/>
    </location>
</feature>
<dbReference type="PANTHER" id="PTHR10877:SF150">
    <property type="entry name" value="REJ DOMAIN-CONTAINING PROTEIN"/>
    <property type="match status" value="1"/>
</dbReference>